<evidence type="ECO:0000259" key="16">
    <source>
        <dbReference type="Pfam" id="PF05729"/>
    </source>
</evidence>
<keyword evidence="9" id="KW-0520">NAD</keyword>
<feature type="region of interest" description="Disordered" evidence="13">
    <location>
        <begin position="4102"/>
        <end position="4148"/>
    </location>
</feature>
<feature type="compositionally biased region" description="Pro residues" evidence="13">
    <location>
        <begin position="3272"/>
        <end position="3281"/>
    </location>
</feature>
<evidence type="ECO:0000256" key="13">
    <source>
        <dbReference type="SAM" id="MobiDB-lite"/>
    </source>
</evidence>
<dbReference type="Gene3D" id="3.40.50.360">
    <property type="match status" value="4"/>
</dbReference>
<dbReference type="InterPro" id="IPR001611">
    <property type="entry name" value="Leu-rich_rpt"/>
</dbReference>
<evidence type="ECO:0000256" key="2">
    <source>
        <dbReference type="ARBA" id="ARBA00005232"/>
    </source>
</evidence>
<dbReference type="InterPro" id="IPR003680">
    <property type="entry name" value="Flavodoxin_fold"/>
</dbReference>
<gene>
    <name evidence="17" type="ORF">CYMTET_42303</name>
</gene>
<feature type="domain" description="Choline/carnitine acyltransferase" evidence="14">
    <location>
        <begin position="556"/>
        <end position="1160"/>
    </location>
</feature>
<sequence length="4819" mass="513877">MEILKSTVEWHSVTIIITRVEVPADLPIQPDPQELLLLEQKKEEELAIVAAEAKRTAEIHAIEAAKAEDERIIREGKRQEVKDTEEQLSISEAFLQKKEKDESEARARGKKVLVIATSPMKELSGSNILLDAFVAAYAKAFPFDTVTRLDLVDGVTLPALSAKHNQGLFPWTDASPDGGHLPELRAATRLRDQFAAADKYVFATPMWNLTIPYTLKRYLDIVCCPGVTVATGNAPGPLQGRPAIILATSGAGWLGDKMDYLTEYLTAVLKTMGIEDVSAVHANGTANHLQLADLLKVKSKEAAALAATFQFDPTHRASLHQAHVELPLSRPVYKNGPKLCVITASTLGDISSPSLAAAHFVTAYKEQQPDAIVDYIDLQQQPLAPFTAQRVQAKFATWDGKQPPASAAQEWATVKEVIGRFTAAQAYVFVCPMCNLGVPHPMKLFLDYIVQPWKTFDPVKQPGGLVTGKPAYVITAEEGELLGTGMDYLTPFMQGILSFIGFEDIRFIPLCRLGRGAAARATAVEDTRRASESTICMLYNGLVGMKEQNWLKLPQLPVPKLADTMQRYLASVKPLAGKQFILHKAKVEAFVDGVGRELQQALEEPGAKESYTERLGAARVAKEAADPEASPLLRTHFFGVQGAAEVTGQVPRAAAFLHSFAKLTRKVLKGRMEADTDEQGQPLCMAGFPQLFSSAAMPSPPASLLKCYSEELPNRFHLLEPNPAPRNVVVLCHGHIFSFEIVSAAGSVLEREGIEAQLRGIQEVAQAAPSETPLGVLTTEKRATWAELRSLLEADAQNRVALETVDKGLVVLCLDPATSEELKLLEGEQSGAGASASSMWIGPMGNRWFDKTQVVAAADGSLGLITAPLHAEDSLVLRLVKEVMADVEGCPMPGIAPLSTGLLTHPLPSLTGLVGAVAAPEPLAFNLNTAMQGALQQAGKRWAATAAEADIAPLKLEAFGVEEISQEWEIDPESVVQLALMITFYKLHGALPPSAQLTHTRKFMHGGAVMAHCATMPALALCQGFIDGMPPSGIRELFVKACSMHTNLLQTVRDGKDVDSHLAALQRAALSSSAAEAGEASPAQVPALFEDEVFQRCGSWQLVSSCSPERHVVSCAVPTQTTSGYGVGCALLPGSLQFTIACSRSNPSSASASDFAMSLQATLLDLQNICSPVPQKVLVITSSPMGSESVSTAVTKEFVSAYLQEFPLDKLTYLDLSQGKLPHFTAVRTKVKLVKWTQGESAPLEGMAKEEWEETIKLVEQFRAHDKYIFATPMWNLTIPNTLKLYLDHICQPYSTLAPQPGHQGRLLDRPAMVIAASGNGWLGTPYDHLTGLMYDLLYTLGITDVNFLHANGTANQDVWPSQLQRLLARAREAAPRFYRKPYYDLEAPKKHHLPRPLPPSEPARSAQFQNGLRVCVVAASPLGADSASNQVTAGFLEAYQRRHPGTVVDCINLYEEMLPAFTAKRVQAKTSVWGGGEPPPEAVEEWKLSCSLIQRFQNADTYIFACPMWNLTVGYQMKLFLDHIVQPWKTFDPTQMPGGMLTSRRAYLLATAGALLGTEMDHLTPFMKGILSLIGFEDIRVIHANGTGDPSERPSVIASAVALAVSHLEPPDVEPPASEAGSRRTVDVSDNGPAVEDIFACPEDILLEEVEEGPVMLAPTRAILRQGPDLKWEHVENMGGEQGVKEPAVKLALALLSKVERLADERMPQTAAEREAQLVTSALLPRLLLAFLLHQAPVVPLVPEDGVFANLVVRDPGRMCNYMALLMLLFHEGGPVHLRPVLRCVDGSMLALAFSTDAGGRPQAPSLVALGERQLIFQEAKMAGMAQDRMLEYSPQVVRGPEESGGFGAVRYTLPGATWHRAAMHGRTDAALLSTLSEQCLLQMEDRLTGSVQKAFGTPESVLWEFFSKGGALREFTLGQVVRHDSLNLFELCDVAGTLERLALCEEADLPASSLGRLRADLWAQARPRFEAVHAAVSGDAVAGLCQGWRPQVGWVHGDLRLCNVLIDAENVRWVTGLGRAHAGFILSDVVKALTGLLLEATHIPLTPGMMLSGGDPSVVRDWLGVTQDTAEKVFTFCGRRDTLFTLEEYVLSFIEQPLHPRLLARTTSSPQVAIEHTKYAREVLRLLFSGDTLHDLPPAHPPVLRGCPPNLLCAYELGAELMRHALGYTLEAGDVQPMDRHALCVQLPALREALLLTSARDLSPPQKELALYLAHDVLAPALIRTLGSSFDDVALTICSKMAVAPAMESRVLLEAGQRVLLYTDGAWHAASVAGHSTHTGLHLFSATRAQNLDAVAWYPLPEHELSAQVEWAEGGGATGAAYQPGRRIQVEQPGGDWREGTILGSEAARGTFQVRFDGERSDTAGFEPLKLLAGKHRAAPHLRYPPGQHLVVYAHDTWQDAELVELPCLENDHLALVRTAPGPGGGASADVRMPLSSVNHVARLVGAQDLEQARLRYLSKLSLKHPGIPDPLGGKPLDIERLIFHARLVPQAALEALWSQSADPRAPPEPTEPPPGSAPFDLTELFAPLDRAKGFCGVRRWMVVGQSCRGKTTFLRQVALACAKQSTFLPVLIPVRDLARRISRGEVDREGDILDDYLRLTLPYRSRAYPLIRQALLTRQVLLLLDGLDEAGAAVEAVLRLCTAHGGNVWPRVVATLRPGSVELPRCLELFHRHVQLLPLQEQQQDLVLSQHFEHHEEIAQFKAHVRSYQRVCEHPLLLGLLVTLFRSHESLPETITAMYELLLEDLAGRLSLPTERGADGLFLPEKRRTHEALNRAAYAVHHAQARVITSGPLMGAPDSVVKVWRQMCGHALTGRFPLLTCELHVECLTHHPPPTIEGEDAMDGSVMRLAHLTLQEHLCARQMVKHLAADELESLPPVTEFINDPWWYNVIHIMEELAPQAVAAEMDRLLHFFVEASGRLRLSKCGVIRAAEPPHAEVKVLHGAGTHMLRVASCITVLDLSDDEIGEAGAEALASALIPHRDGSFNRGIHTLALSGNAIGPKGCAALMGAFAVNNAGHYNSTVHTLQLDSNGIGGLGAEWDNTEGVLGLRAALKWIPLLKENRSLTEVSLVNNRLGPECGRLLGEALDTNRALRTLDLSKNNLGGAGADSPPGAPRDAEGGMRSLGQSLAMNSTLTRLDLSENCIGPRGAASLTAPLAGNFTLDTLLLHGNCIGAEPAEEADPERGVGAIKPPGWCMEGFVALLPMNQVLLELDLAGNELGCAAVAALGGALKRNAALTRLPAATDQFRPPRPPRNPPQRFRQRDAPPGLEPFAPPPPDLMVDLMDEDGLTLGGLAALCKAVSLNGVLKALNLAGNGIGPRGAEMIAAAVTPNVVQDPSEDSDVVLVDPSSVRHRGRIATMVKPVKKPEPPQPQGKKKKRKELTPPPTPPPPPPRIFNSVLTRLNVSDNGIGLQGARALAACLVPERATSSLNFVIVTPKVDLPVGALRRSELPALDLSRRQLTPEDGIVLATALTLSTSLHTLKLVGNALGAVGAAALTEAVKSVVNTLVEKEPPPMPSNPRSPHRGVFAPPPPPPPEEEVELRCIGALTTLDMRENAVPMFEATALVQAVVARQEWWVGFNGVPLAEMRAGELEALDLTDFKLGPEGGIAVAKWISWSTALRTLALPGNCLGGPAGTDAMTALRDMTHENATLTHVDLSRNVMDSGNLAILAQGLARNAGITHMDLSQNALAEGGVEGVQALAAALLPAPTDQAFNKTLVSINVWSNQIPLNAVEVLVQAVRRRGTATILCGELCKKAEVDLRATGLGAAEAWLLANDVRLSAELRALDVRQNEIVEAAAQELADAVGTNYEQWESFNGIDLGLLRADVMASVDLRGMDAGPSGAMVLAKWMDGRELLSRLDLGGASVCLEGVAAVAAAIRPGTSLNWVTLREVALPIGGLHLNDLATLDLGSQMLTAREVILLAAGVRLSRQLTTLCLADNNIGRAGADGSGLADATEGVAALTSAVAESLSLTSLDLQRNFLGPKCAKVLTGMFSTKESPLTTVNLLGNVLQEKGSAQLAEAFLAAPSTKSLSGITTLMAQVNLAKQGLQAWDAMLIAADIRKQTFNRTLTTLDLSGNNICQAGAVALGEALTYVPPEPEPEASAAEGTPPAEADGAPAPPEAAAEGSGEDPPAEPPEPEDTTRILRELRLGGNNITVAGAQAVAAALIPDTLLEVVVGHGLEVPVGALQRNELPEIDFSERGVRDEDAILLGAAMKLSTALTTLALNGNLIGDDGQGGAAESAAGAEALGLALHQNPGLTVLDLSKNRLGPRCMDALAQALEFNGRLSELRLLGNRPTEAGVESMVEAFVSAGNLTSLGGLPAPPVEMLDLTGRGLEPCDVALLAAELRKGAHAKTLKQLRLREPPAGANEGKGRRRTLRALGAALREHKAVTELDLRECAIGPAAFAAFNDTVVLGAGSVSLLLADNPIGVEGESGTGTEGASGAETAEAEAQAETGMSGWSAVGTLLRNSKGLVVVDLSRSGLGPKGAVELCKTMNLAHSGCSLTLAGNCIGGPLKDRKSRPPPPPPPPPEPKPPPPAPEAGDEAGEGAPPVEGAEAATEDGAGEGASTVEGAEAATEGGAGEGTEPAPQPEPAAPQEPEVPAEPEPEVEFDDGELLEGWQALGQFLSTSKAVTQVDLRGMGMGPRGAKAFAEALPFGGALATALLSDNHVGGYAEGADEMEGIEALAAALKGNKNLQVLEMERCHVGPMGIAAFKGATVNNEALSAIFEPPPPPEPEPEPEPAESTADAAAASADGSNNAALPPAEGSSDAALPPADGSSDAAIPPAEASDSTAPADQPTPAAEGKTG</sequence>
<dbReference type="GO" id="GO:0005930">
    <property type="term" value="C:axoneme"/>
    <property type="evidence" value="ECO:0007669"/>
    <property type="project" value="UniProtKB-SubCell"/>
</dbReference>
<keyword evidence="8" id="KW-0560">Oxidoreductase</keyword>
<feature type="compositionally biased region" description="Low complexity" evidence="13">
    <location>
        <begin position="4451"/>
        <end position="4466"/>
    </location>
</feature>
<dbReference type="GO" id="GO:0016746">
    <property type="term" value="F:acyltransferase activity"/>
    <property type="evidence" value="ECO:0007669"/>
    <property type="project" value="UniProtKB-KW"/>
</dbReference>
<feature type="compositionally biased region" description="Low complexity" evidence="13">
    <location>
        <begin position="4109"/>
        <end position="4134"/>
    </location>
</feature>
<dbReference type="Pfam" id="PF05729">
    <property type="entry name" value="NACHT"/>
    <property type="match status" value="1"/>
</dbReference>
<comment type="catalytic activity">
    <reaction evidence="12">
        <text>N,N-dimethyl-1,4-phenylenediamine + anthranilate + 2 NAD(+) = 2-(4-dimethylaminophenyl)diazenylbenzoate + 2 NADH + 2 H(+)</text>
        <dbReference type="Rhea" id="RHEA:55872"/>
        <dbReference type="ChEBI" id="CHEBI:15378"/>
        <dbReference type="ChEBI" id="CHEBI:15783"/>
        <dbReference type="ChEBI" id="CHEBI:16567"/>
        <dbReference type="ChEBI" id="CHEBI:57540"/>
        <dbReference type="ChEBI" id="CHEBI:57945"/>
        <dbReference type="ChEBI" id="CHEBI:71579"/>
        <dbReference type="EC" id="1.7.1.17"/>
    </reaction>
    <physiologicalReaction direction="right-to-left" evidence="12">
        <dbReference type="Rhea" id="RHEA:55874"/>
    </physiologicalReaction>
</comment>
<dbReference type="Pfam" id="PF00755">
    <property type="entry name" value="Carn_acyltransf"/>
    <property type="match status" value="1"/>
</dbReference>
<organism evidence="17 18">
    <name type="scientific">Cymbomonas tetramitiformis</name>
    <dbReference type="NCBI Taxonomy" id="36881"/>
    <lineage>
        <taxon>Eukaryota</taxon>
        <taxon>Viridiplantae</taxon>
        <taxon>Chlorophyta</taxon>
        <taxon>Pyramimonadophyceae</taxon>
        <taxon>Pyramimonadales</taxon>
        <taxon>Pyramimonadaceae</taxon>
        <taxon>Cymbomonas</taxon>
    </lineage>
</organism>
<dbReference type="SMART" id="SM00368">
    <property type="entry name" value="LRR_RI"/>
    <property type="match status" value="27"/>
</dbReference>
<dbReference type="InterPro" id="IPR050104">
    <property type="entry name" value="FMN-dep_NADH:Q_OxRdtase_AzoR1"/>
</dbReference>
<evidence type="ECO:0000256" key="7">
    <source>
        <dbReference type="ARBA" id="ARBA00022840"/>
    </source>
</evidence>
<feature type="region of interest" description="Disordered" evidence="13">
    <location>
        <begin position="4442"/>
        <end position="4466"/>
    </location>
</feature>
<feature type="compositionally biased region" description="Low complexity" evidence="13">
    <location>
        <begin position="4754"/>
        <end position="4766"/>
    </location>
</feature>
<evidence type="ECO:0000256" key="11">
    <source>
        <dbReference type="ARBA" id="ARBA00024061"/>
    </source>
</evidence>
<dbReference type="Gene3D" id="3.40.50.300">
    <property type="entry name" value="P-loop containing nucleotide triphosphate hydrolases"/>
    <property type="match status" value="1"/>
</dbReference>
<feature type="compositionally biased region" description="Acidic residues" evidence="13">
    <location>
        <begin position="4135"/>
        <end position="4147"/>
    </location>
</feature>
<dbReference type="InterPro" id="IPR023048">
    <property type="entry name" value="NADH:quinone_OxRdtase_FMN_depd"/>
</dbReference>
<comment type="caution">
    <text evidence="17">The sequence shown here is derived from an EMBL/GenBank/DDBJ whole genome shotgun (WGS) entry which is preliminary data.</text>
</comment>
<evidence type="ECO:0000256" key="1">
    <source>
        <dbReference type="ARBA" id="ARBA00004430"/>
    </source>
</evidence>
<feature type="compositionally biased region" description="Pro residues" evidence="13">
    <location>
        <begin position="4532"/>
        <end position="4549"/>
    </location>
</feature>
<feature type="domain" description="NACHT" evidence="16">
    <location>
        <begin position="2543"/>
        <end position="2697"/>
    </location>
</feature>
<feature type="domain" description="Flavodoxin-like fold" evidence="15">
    <location>
        <begin position="110"/>
        <end position="290"/>
    </location>
</feature>
<dbReference type="GO" id="GO:0016655">
    <property type="term" value="F:oxidoreductase activity, acting on NAD(P)H, quinone or similar compound as acceptor"/>
    <property type="evidence" value="ECO:0007669"/>
    <property type="project" value="InterPro"/>
</dbReference>
<dbReference type="InterPro" id="IPR032675">
    <property type="entry name" value="LRR_dom_sf"/>
</dbReference>
<dbReference type="PROSITE" id="PS00439">
    <property type="entry name" value="ACYLTRANSF_C_1"/>
    <property type="match status" value="1"/>
</dbReference>
<dbReference type="InterPro" id="IPR042231">
    <property type="entry name" value="Cho/carn_acyl_trans_2"/>
</dbReference>
<evidence type="ECO:0000313" key="17">
    <source>
        <dbReference type="EMBL" id="KAK3248224.1"/>
    </source>
</evidence>
<dbReference type="Pfam" id="PF13516">
    <property type="entry name" value="LRR_6"/>
    <property type="match status" value="7"/>
</dbReference>
<feature type="compositionally biased region" description="Pro residues" evidence="13">
    <location>
        <begin position="3387"/>
        <end position="3398"/>
    </location>
</feature>
<dbReference type="Gene3D" id="3.30.559.70">
    <property type="entry name" value="Choline/Carnitine o-acyltransferase, domain 2"/>
    <property type="match status" value="1"/>
</dbReference>
<dbReference type="Gene3D" id="3.30.559.10">
    <property type="entry name" value="Chloramphenicol acetyltransferase-like domain"/>
    <property type="match status" value="1"/>
</dbReference>
<feature type="compositionally biased region" description="Low complexity" evidence="13">
    <location>
        <begin position="4557"/>
        <end position="4567"/>
    </location>
</feature>
<proteinExistence type="inferred from homology"/>
<dbReference type="InterPro" id="IPR039551">
    <property type="entry name" value="Cho/carn_acyl_trans"/>
</dbReference>
<keyword evidence="18" id="KW-1185">Reference proteome</keyword>
<feature type="compositionally biased region" description="Low complexity" evidence="13">
    <location>
        <begin position="4574"/>
        <end position="4588"/>
    </location>
</feature>
<dbReference type="GO" id="GO:0005524">
    <property type="term" value="F:ATP binding"/>
    <property type="evidence" value="ECO:0007669"/>
    <property type="project" value="UniProtKB-KW"/>
</dbReference>
<dbReference type="Gene3D" id="3.80.10.10">
    <property type="entry name" value="Ribonuclease Inhibitor"/>
    <property type="match status" value="11"/>
</dbReference>
<evidence type="ECO:0000259" key="14">
    <source>
        <dbReference type="Pfam" id="PF00755"/>
    </source>
</evidence>
<evidence type="ECO:0000256" key="6">
    <source>
        <dbReference type="ARBA" id="ARBA00022741"/>
    </source>
</evidence>
<dbReference type="InterPro" id="IPR000542">
    <property type="entry name" value="Carn_acyl_trans"/>
</dbReference>
<evidence type="ECO:0000256" key="5">
    <source>
        <dbReference type="ARBA" id="ARBA00022679"/>
    </source>
</evidence>
<evidence type="ECO:0000256" key="10">
    <source>
        <dbReference type="ARBA" id="ARBA00023315"/>
    </source>
</evidence>
<dbReference type="PANTHER" id="PTHR43741">
    <property type="entry name" value="FMN-DEPENDENT NADH-AZOREDUCTASE 1"/>
    <property type="match status" value="1"/>
</dbReference>
<feature type="domain" description="Flavodoxin-like fold" evidence="15">
    <location>
        <begin position="1414"/>
        <end position="1603"/>
    </location>
</feature>
<name>A0AAE0C5P5_9CHLO</name>
<dbReference type="Pfam" id="PF02525">
    <property type="entry name" value="Flavodoxin_2"/>
    <property type="match status" value="4"/>
</dbReference>
<keyword evidence="3" id="KW-0285">Flavoprotein</keyword>
<dbReference type="GO" id="GO:0010181">
    <property type="term" value="F:FMN binding"/>
    <property type="evidence" value="ECO:0007669"/>
    <property type="project" value="InterPro"/>
</dbReference>
<evidence type="ECO:0000256" key="12">
    <source>
        <dbReference type="ARBA" id="ARBA00048542"/>
    </source>
</evidence>
<dbReference type="EC" id="1.7.1.17" evidence="11"/>
<dbReference type="SUPFAM" id="SSF52218">
    <property type="entry name" value="Flavoproteins"/>
    <property type="match status" value="4"/>
</dbReference>
<keyword evidence="10" id="KW-0012">Acyltransferase</keyword>
<evidence type="ECO:0000256" key="3">
    <source>
        <dbReference type="ARBA" id="ARBA00022630"/>
    </source>
</evidence>
<evidence type="ECO:0000256" key="4">
    <source>
        <dbReference type="ARBA" id="ARBA00022643"/>
    </source>
</evidence>
<feature type="region of interest" description="Disordered" evidence="13">
    <location>
        <begin position="4523"/>
        <end position="4620"/>
    </location>
</feature>
<dbReference type="PANTHER" id="PTHR43741:SF4">
    <property type="entry name" value="FMN-DEPENDENT NADH:QUINONE OXIDOREDUCTASE"/>
    <property type="match status" value="1"/>
</dbReference>
<feature type="region of interest" description="Disordered" evidence="13">
    <location>
        <begin position="3103"/>
        <end position="3125"/>
    </location>
</feature>
<feature type="domain" description="Flavodoxin-like fold" evidence="15">
    <location>
        <begin position="1176"/>
        <end position="1373"/>
    </location>
</feature>
<dbReference type="InterPro" id="IPR007111">
    <property type="entry name" value="NACHT_NTPase"/>
</dbReference>
<dbReference type="EMBL" id="LGRX02028297">
    <property type="protein sequence ID" value="KAK3248224.1"/>
    <property type="molecule type" value="Genomic_DNA"/>
</dbReference>
<feature type="domain" description="Flavodoxin-like fold" evidence="15">
    <location>
        <begin position="338"/>
        <end position="530"/>
    </location>
</feature>
<accession>A0AAE0C5P5</accession>
<dbReference type="HAMAP" id="MF_01216">
    <property type="entry name" value="Azoreductase_type1"/>
    <property type="match status" value="4"/>
</dbReference>
<feature type="region of interest" description="Disordered" evidence="13">
    <location>
        <begin position="3245"/>
        <end position="3281"/>
    </location>
</feature>
<evidence type="ECO:0000259" key="15">
    <source>
        <dbReference type="Pfam" id="PF02525"/>
    </source>
</evidence>
<comment type="similarity">
    <text evidence="2">Belongs to the carnitine/choline acetyltransferase family.</text>
</comment>
<dbReference type="InterPro" id="IPR023213">
    <property type="entry name" value="CAT-like_dom_sf"/>
</dbReference>
<dbReference type="InterPro" id="IPR029039">
    <property type="entry name" value="Flavoprotein-like_sf"/>
</dbReference>
<evidence type="ECO:0000313" key="18">
    <source>
        <dbReference type="Proteomes" id="UP001190700"/>
    </source>
</evidence>
<dbReference type="SUPFAM" id="SSF52047">
    <property type="entry name" value="RNI-like"/>
    <property type="match status" value="4"/>
</dbReference>
<dbReference type="InterPro" id="IPR027417">
    <property type="entry name" value="P-loop_NTPase"/>
</dbReference>
<evidence type="ECO:0000256" key="9">
    <source>
        <dbReference type="ARBA" id="ARBA00023027"/>
    </source>
</evidence>
<feature type="region of interest" description="Disordered" evidence="13">
    <location>
        <begin position="4738"/>
        <end position="4819"/>
    </location>
</feature>
<dbReference type="SUPFAM" id="SSF52777">
    <property type="entry name" value="CoA-dependent acyltransferases"/>
    <property type="match status" value="2"/>
</dbReference>
<keyword evidence="6" id="KW-0547">Nucleotide-binding</keyword>
<feature type="compositionally biased region" description="Acidic residues" evidence="13">
    <location>
        <begin position="4611"/>
        <end position="4620"/>
    </location>
</feature>
<keyword evidence="5" id="KW-0808">Transferase</keyword>
<keyword evidence="7" id="KW-0067">ATP-binding</keyword>
<feature type="region of interest" description="Disordered" evidence="13">
    <location>
        <begin position="3359"/>
        <end position="3398"/>
    </location>
</feature>
<evidence type="ECO:0000256" key="8">
    <source>
        <dbReference type="ARBA" id="ARBA00023002"/>
    </source>
</evidence>
<comment type="subcellular location">
    <subcellularLocation>
        <location evidence="1">Cytoplasm</location>
        <location evidence="1">Cytoskeleton</location>
        <location evidence="1">Cilium axoneme</location>
    </subcellularLocation>
</comment>
<protein>
    <recommendedName>
        <fullName evidence="11">FMN-dependent NADH-azoreductase</fullName>
        <ecNumber evidence="11">1.7.1.17</ecNumber>
    </recommendedName>
</protein>
<dbReference type="Proteomes" id="UP001190700">
    <property type="component" value="Unassembled WGS sequence"/>
</dbReference>
<keyword evidence="4" id="KW-0288">FMN</keyword>
<reference evidence="17 18" key="1">
    <citation type="journal article" date="2015" name="Genome Biol. Evol.">
        <title>Comparative Genomics of a Bacterivorous Green Alga Reveals Evolutionary Causalities and Consequences of Phago-Mixotrophic Mode of Nutrition.</title>
        <authorList>
            <person name="Burns J.A."/>
            <person name="Paasch A."/>
            <person name="Narechania A."/>
            <person name="Kim E."/>
        </authorList>
    </citation>
    <scope>NUCLEOTIDE SEQUENCE [LARGE SCALE GENOMIC DNA]</scope>
    <source>
        <strain evidence="17 18">PLY_AMNH</strain>
    </source>
</reference>